<evidence type="ECO:0000256" key="2">
    <source>
        <dbReference type="ARBA" id="ARBA00012417"/>
    </source>
</evidence>
<dbReference type="GO" id="GO:0005524">
    <property type="term" value="F:ATP binding"/>
    <property type="evidence" value="ECO:0007669"/>
    <property type="project" value="UniProtKB-KW"/>
</dbReference>
<evidence type="ECO:0000256" key="8">
    <source>
        <dbReference type="ARBA" id="ARBA00022833"/>
    </source>
</evidence>
<feature type="compositionally biased region" description="Basic and acidic residues" evidence="12">
    <location>
        <begin position="588"/>
        <end position="604"/>
    </location>
</feature>
<proteinExistence type="inferred from homology"/>
<evidence type="ECO:0000256" key="6">
    <source>
        <dbReference type="ARBA" id="ARBA00022723"/>
    </source>
</evidence>
<dbReference type="GO" id="GO:0009360">
    <property type="term" value="C:DNA polymerase III complex"/>
    <property type="evidence" value="ECO:0007669"/>
    <property type="project" value="InterPro"/>
</dbReference>
<dbReference type="GO" id="GO:0006261">
    <property type="term" value="P:DNA-templated DNA replication"/>
    <property type="evidence" value="ECO:0007669"/>
    <property type="project" value="TreeGrafter"/>
</dbReference>
<dbReference type="InterPro" id="IPR012763">
    <property type="entry name" value="DNA_pol_III_sug/sutau_N"/>
</dbReference>
<dbReference type="InterPro" id="IPR050238">
    <property type="entry name" value="DNA_Rep/Repair_Clamp_Loader"/>
</dbReference>
<feature type="domain" description="AAA+ ATPase" evidence="13">
    <location>
        <begin position="49"/>
        <end position="195"/>
    </location>
</feature>
<dbReference type="InterPro" id="IPR027417">
    <property type="entry name" value="P-loop_NTPase"/>
</dbReference>
<dbReference type="NCBIfam" id="NF006585">
    <property type="entry name" value="PRK09111.1"/>
    <property type="match status" value="1"/>
</dbReference>
<dbReference type="Pfam" id="PF12169">
    <property type="entry name" value="DNA_pol3_gamma3"/>
    <property type="match status" value="1"/>
</dbReference>
<dbReference type="AlphaFoldDB" id="A0A3B0TJ24"/>
<evidence type="ECO:0000256" key="11">
    <source>
        <dbReference type="ARBA" id="ARBA00049244"/>
    </source>
</evidence>
<evidence type="ECO:0000256" key="10">
    <source>
        <dbReference type="ARBA" id="ARBA00022932"/>
    </source>
</evidence>
<dbReference type="Pfam" id="PF13177">
    <property type="entry name" value="DNA_pol3_delta2"/>
    <property type="match status" value="1"/>
</dbReference>
<keyword evidence="7" id="KW-0547">Nucleotide-binding</keyword>
<feature type="compositionally biased region" description="Low complexity" evidence="12">
    <location>
        <begin position="399"/>
        <end position="415"/>
    </location>
</feature>
<dbReference type="CDD" id="cd00009">
    <property type="entry name" value="AAA"/>
    <property type="match status" value="1"/>
</dbReference>
<dbReference type="InterPro" id="IPR008921">
    <property type="entry name" value="DNA_pol3_clamp-load_cplx_C"/>
</dbReference>
<dbReference type="GO" id="GO:0003677">
    <property type="term" value="F:DNA binding"/>
    <property type="evidence" value="ECO:0007669"/>
    <property type="project" value="InterPro"/>
</dbReference>
<protein>
    <recommendedName>
        <fullName evidence="2">DNA-directed DNA polymerase</fullName>
        <ecNumber evidence="2">2.7.7.7</ecNumber>
    </recommendedName>
</protein>
<keyword evidence="6" id="KW-0479">Metal-binding</keyword>
<organism evidence="14">
    <name type="scientific">hydrothermal vent metagenome</name>
    <dbReference type="NCBI Taxonomy" id="652676"/>
    <lineage>
        <taxon>unclassified sequences</taxon>
        <taxon>metagenomes</taxon>
        <taxon>ecological metagenomes</taxon>
    </lineage>
</organism>
<dbReference type="CDD" id="cd18137">
    <property type="entry name" value="HLD_clamp_pol_III_gamma_tau"/>
    <property type="match status" value="1"/>
</dbReference>
<keyword evidence="3 14" id="KW-0808">Transferase</keyword>
<dbReference type="SUPFAM" id="SSF52540">
    <property type="entry name" value="P-loop containing nucleoside triphosphate hydrolases"/>
    <property type="match status" value="1"/>
</dbReference>
<dbReference type="Gene3D" id="1.20.272.10">
    <property type="match status" value="1"/>
</dbReference>
<dbReference type="NCBIfam" id="TIGR02397">
    <property type="entry name" value="dnaX_nterm"/>
    <property type="match status" value="1"/>
</dbReference>
<dbReference type="InterPro" id="IPR022107">
    <property type="entry name" value="DNA_pol_III_gamma/tau_C"/>
</dbReference>
<dbReference type="InterPro" id="IPR022754">
    <property type="entry name" value="DNA_pol_III_gamma-3"/>
</dbReference>
<gene>
    <name evidence="14" type="ORF">MNBD_ALPHA11-1156</name>
</gene>
<dbReference type="Pfam" id="PF12362">
    <property type="entry name" value="DUF3646"/>
    <property type="match status" value="1"/>
</dbReference>
<dbReference type="SUPFAM" id="SSF48019">
    <property type="entry name" value="post-AAA+ oligomerization domain-like"/>
    <property type="match status" value="1"/>
</dbReference>
<dbReference type="FunFam" id="3.40.50.300:FF:000014">
    <property type="entry name" value="DNA polymerase III subunit gamma/tau"/>
    <property type="match status" value="1"/>
</dbReference>
<evidence type="ECO:0000256" key="4">
    <source>
        <dbReference type="ARBA" id="ARBA00022695"/>
    </source>
</evidence>
<dbReference type="FunFam" id="1.10.8.60:FF:000013">
    <property type="entry name" value="DNA polymerase III subunit gamma/tau"/>
    <property type="match status" value="1"/>
</dbReference>
<keyword evidence="9" id="KW-0067">ATP-binding</keyword>
<sequence>MADQKNKSDQAEKPYLVLARKYRPTDFSGLVGQDAMVQTFANAFKSGRVHHAFILTGVRGVGKTTTARILARAFNYENEHSKRPTLDIQKPGVHCQAIIQGRHVDVIEMDAASNTGIDDIREIIDSVKYAPASAPFKVYIIDEVHMLSKQAFNGLLKTLEEPPPYVKFIFATTEIRSVPITVLSRCQRFDLRRVNSDVMMEHLTSLLKQENVEFESDALAMIIRAGEGSVRDCLSLTDQAIAHGDGKITSDTVKTMLGLADRTQSIDLFEALLSGEIAPALELARTLYDVGVDPLAIISDLARFTHLVSRTKIVPTTANDISISPDERDRAEKFSGQLSMRVLTRTWQILQQGLSEISRSGDAVQAMEMVLIKLAYAADLPTPDELIKKLQNQSGSEQNTSSPTVSSSSSSAPNSLAPKPQLSAVSGGGQSLAHDRQVLADPATSIAPDATPDIKKANAPENFAQLIELASKERDLAIKHALETDVRPISFVKGHIEIALTKNADRSIVSTLATKLKQWTGENWLVSLSNKEYENMQNSTPTVRETKASQKASLFEAANADEMVLAVMQAFEDAQLVEVVKLNSSQSDENKNQTDKNNKSQDEK</sequence>
<dbReference type="GO" id="GO:0046872">
    <property type="term" value="F:metal ion binding"/>
    <property type="evidence" value="ECO:0007669"/>
    <property type="project" value="UniProtKB-KW"/>
</dbReference>
<keyword evidence="8" id="KW-0862">Zinc</keyword>
<dbReference type="InterPro" id="IPR045085">
    <property type="entry name" value="HLD_clamp_pol_III_gamma_tau"/>
</dbReference>
<dbReference type="EMBL" id="UOEQ01000157">
    <property type="protein sequence ID" value="VAW17978.1"/>
    <property type="molecule type" value="Genomic_DNA"/>
</dbReference>
<evidence type="ECO:0000259" key="13">
    <source>
        <dbReference type="SMART" id="SM00382"/>
    </source>
</evidence>
<dbReference type="Gene3D" id="1.10.8.60">
    <property type="match status" value="1"/>
</dbReference>
<dbReference type="EC" id="2.7.7.7" evidence="2"/>
<dbReference type="Gene3D" id="3.40.50.300">
    <property type="entry name" value="P-loop containing nucleotide triphosphate hydrolases"/>
    <property type="match status" value="1"/>
</dbReference>
<keyword evidence="4 14" id="KW-0548">Nucleotidyltransferase</keyword>
<name>A0A3B0TJ24_9ZZZZ</name>
<dbReference type="PANTHER" id="PTHR11669">
    <property type="entry name" value="REPLICATION FACTOR C / DNA POLYMERASE III GAMMA-TAU SUBUNIT"/>
    <property type="match status" value="1"/>
</dbReference>
<dbReference type="InterPro" id="IPR003593">
    <property type="entry name" value="AAA+_ATPase"/>
</dbReference>
<evidence type="ECO:0000256" key="7">
    <source>
        <dbReference type="ARBA" id="ARBA00022741"/>
    </source>
</evidence>
<evidence type="ECO:0000313" key="14">
    <source>
        <dbReference type="EMBL" id="VAW17978.1"/>
    </source>
</evidence>
<accession>A0A3B0TJ24</accession>
<dbReference type="SMART" id="SM00382">
    <property type="entry name" value="AAA"/>
    <property type="match status" value="1"/>
</dbReference>
<reference evidence="14" key="1">
    <citation type="submission" date="2018-06" db="EMBL/GenBank/DDBJ databases">
        <authorList>
            <person name="Zhirakovskaya E."/>
        </authorList>
    </citation>
    <scope>NUCLEOTIDE SEQUENCE</scope>
</reference>
<evidence type="ECO:0000256" key="1">
    <source>
        <dbReference type="ARBA" id="ARBA00006360"/>
    </source>
</evidence>
<evidence type="ECO:0000256" key="12">
    <source>
        <dbReference type="SAM" id="MobiDB-lite"/>
    </source>
</evidence>
<dbReference type="Pfam" id="PF22608">
    <property type="entry name" value="DNAX_ATPase_lid"/>
    <property type="match status" value="1"/>
</dbReference>
<dbReference type="GO" id="GO:0003887">
    <property type="term" value="F:DNA-directed DNA polymerase activity"/>
    <property type="evidence" value="ECO:0007669"/>
    <property type="project" value="UniProtKB-KW"/>
</dbReference>
<evidence type="ECO:0000256" key="9">
    <source>
        <dbReference type="ARBA" id="ARBA00022840"/>
    </source>
</evidence>
<feature type="region of interest" description="Disordered" evidence="12">
    <location>
        <begin position="391"/>
        <end position="431"/>
    </location>
</feature>
<keyword evidence="10" id="KW-0239">DNA-directed DNA polymerase</keyword>
<comment type="similarity">
    <text evidence="1">Belongs to the DnaX/STICHEL family.</text>
</comment>
<evidence type="ECO:0000256" key="3">
    <source>
        <dbReference type="ARBA" id="ARBA00022679"/>
    </source>
</evidence>
<comment type="catalytic activity">
    <reaction evidence="11">
        <text>DNA(n) + a 2'-deoxyribonucleoside 5'-triphosphate = DNA(n+1) + diphosphate</text>
        <dbReference type="Rhea" id="RHEA:22508"/>
        <dbReference type="Rhea" id="RHEA-COMP:17339"/>
        <dbReference type="Rhea" id="RHEA-COMP:17340"/>
        <dbReference type="ChEBI" id="CHEBI:33019"/>
        <dbReference type="ChEBI" id="CHEBI:61560"/>
        <dbReference type="ChEBI" id="CHEBI:173112"/>
        <dbReference type="EC" id="2.7.7.7"/>
    </reaction>
</comment>
<feature type="region of interest" description="Disordered" evidence="12">
    <location>
        <begin position="582"/>
        <end position="604"/>
    </location>
</feature>
<evidence type="ECO:0000256" key="5">
    <source>
        <dbReference type="ARBA" id="ARBA00022705"/>
    </source>
</evidence>
<dbReference type="PANTHER" id="PTHR11669:SF0">
    <property type="entry name" value="PROTEIN STICHEL-LIKE 2"/>
    <property type="match status" value="1"/>
</dbReference>
<keyword evidence="5" id="KW-0235">DNA replication</keyword>